<evidence type="ECO:0000256" key="1">
    <source>
        <dbReference type="SAM" id="Phobius"/>
    </source>
</evidence>
<sequence>MLSTNRTRALGIGIVLRVYSLVLLGAFLLRRHMTATTAYFLLRIYLGWMRFVFYDMVKATRGAG</sequence>
<protein>
    <submittedName>
        <fullName evidence="2">Uncharacterized protein</fullName>
    </submittedName>
</protein>
<dbReference type="EMBL" id="CAADFR010000109">
    <property type="protein sequence ID" value="VFK41957.1"/>
    <property type="molecule type" value="Genomic_DNA"/>
</dbReference>
<evidence type="ECO:0000313" key="2">
    <source>
        <dbReference type="EMBL" id="VFK41957.1"/>
    </source>
</evidence>
<accession>A0A450YK85</accession>
<reference evidence="2" key="1">
    <citation type="submission" date="2019-02" db="EMBL/GenBank/DDBJ databases">
        <authorList>
            <person name="Gruber-Vodicka R. H."/>
            <person name="Seah K. B. B."/>
        </authorList>
    </citation>
    <scope>NUCLEOTIDE SEQUENCE</scope>
    <source>
        <strain evidence="3">BECK_S127</strain>
        <strain evidence="2">BECK_S1321</strain>
    </source>
</reference>
<keyword evidence="1" id="KW-0472">Membrane</keyword>
<gene>
    <name evidence="3" type="ORF">BECKSD772D_GA0070982_102822</name>
    <name evidence="2" type="ORF">BECKSD772F_GA0070984_110912</name>
</gene>
<dbReference type="AlphaFoldDB" id="A0A450YK85"/>
<evidence type="ECO:0000313" key="3">
    <source>
        <dbReference type="EMBL" id="VFK78883.1"/>
    </source>
</evidence>
<dbReference type="EMBL" id="CAADHB010000028">
    <property type="protein sequence ID" value="VFK78883.1"/>
    <property type="molecule type" value="Genomic_DNA"/>
</dbReference>
<keyword evidence="1" id="KW-1133">Transmembrane helix</keyword>
<proteinExistence type="predicted"/>
<feature type="transmembrane region" description="Helical" evidence="1">
    <location>
        <begin position="9"/>
        <end position="29"/>
    </location>
</feature>
<keyword evidence="1" id="KW-0812">Transmembrane</keyword>
<name>A0A450YK85_9GAMM</name>
<organism evidence="2">
    <name type="scientific">Candidatus Kentrum sp. SD</name>
    <dbReference type="NCBI Taxonomy" id="2126332"/>
    <lineage>
        <taxon>Bacteria</taxon>
        <taxon>Pseudomonadati</taxon>
        <taxon>Pseudomonadota</taxon>
        <taxon>Gammaproteobacteria</taxon>
        <taxon>Candidatus Kentrum</taxon>
    </lineage>
</organism>
<feature type="transmembrane region" description="Helical" evidence="1">
    <location>
        <begin position="35"/>
        <end position="53"/>
    </location>
</feature>